<name>A0A484HC78_9BACT</name>
<proteinExistence type="inferred from homology"/>
<evidence type="ECO:0000313" key="12">
    <source>
        <dbReference type="EMBL" id="VEN72856.1"/>
    </source>
</evidence>
<evidence type="ECO:0000256" key="7">
    <source>
        <dbReference type="ARBA" id="ARBA00023134"/>
    </source>
</evidence>
<dbReference type="Pfam" id="PF01926">
    <property type="entry name" value="MMR_HSR1"/>
    <property type="match status" value="1"/>
</dbReference>
<evidence type="ECO:0000256" key="2">
    <source>
        <dbReference type="ARBA" id="ARBA00009638"/>
    </source>
</evidence>
<dbReference type="PROSITE" id="PS51706">
    <property type="entry name" value="G_ENGB"/>
    <property type="match status" value="1"/>
</dbReference>
<dbReference type="PANTHER" id="PTHR11649">
    <property type="entry name" value="MSS1/TRME-RELATED GTP-BINDING PROTEIN"/>
    <property type="match status" value="1"/>
</dbReference>
<dbReference type="GO" id="GO:0005525">
    <property type="term" value="F:GTP binding"/>
    <property type="evidence" value="ECO:0007669"/>
    <property type="project" value="UniProtKB-UniRule"/>
</dbReference>
<dbReference type="EMBL" id="CAACVI010000001">
    <property type="protein sequence ID" value="VEN72856.1"/>
    <property type="molecule type" value="Genomic_DNA"/>
</dbReference>
<comment type="similarity">
    <text evidence="2 10">Belongs to the TRAFAC class TrmE-Era-EngA-EngB-Septin-like GTPase superfamily. EngB GTPase family.</text>
</comment>
<evidence type="ECO:0000256" key="5">
    <source>
        <dbReference type="ARBA" id="ARBA00022741"/>
    </source>
</evidence>
<evidence type="ECO:0000256" key="8">
    <source>
        <dbReference type="ARBA" id="ARBA00023210"/>
    </source>
</evidence>
<keyword evidence="9 10" id="KW-0131">Cell cycle</keyword>
<dbReference type="GO" id="GO:0005829">
    <property type="term" value="C:cytosol"/>
    <property type="evidence" value="ECO:0007669"/>
    <property type="project" value="TreeGrafter"/>
</dbReference>
<evidence type="ECO:0000259" key="11">
    <source>
        <dbReference type="PROSITE" id="PS51706"/>
    </source>
</evidence>
<comment type="cofactor">
    <cofactor evidence="1">
        <name>Mg(2+)</name>
        <dbReference type="ChEBI" id="CHEBI:18420"/>
    </cofactor>
</comment>
<dbReference type="PANTHER" id="PTHR11649:SF13">
    <property type="entry name" value="ENGB-TYPE G DOMAIN-CONTAINING PROTEIN"/>
    <property type="match status" value="1"/>
</dbReference>
<dbReference type="Gene3D" id="3.40.50.300">
    <property type="entry name" value="P-loop containing nucleotide triphosphate hydrolases"/>
    <property type="match status" value="1"/>
</dbReference>
<dbReference type="InterPro" id="IPR019987">
    <property type="entry name" value="GTP-bd_ribosome_bio_YsxC"/>
</dbReference>
<keyword evidence="5 10" id="KW-0547">Nucleotide-binding</keyword>
<dbReference type="InterPro" id="IPR006073">
    <property type="entry name" value="GTP-bd"/>
</dbReference>
<evidence type="ECO:0000256" key="10">
    <source>
        <dbReference type="HAMAP-Rule" id="MF_00321"/>
    </source>
</evidence>
<dbReference type="SUPFAM" id="SSF52540">
    <property type="entry name" value="P-loop containing nucleoside triphosphate hydrolases"/>
    <property type="match status" value="1"/>
</dbReference>
<sequence length="203" mass="22326">MMIVKTAEFMTSAAKSSQYPAPGPPEIAFAGRSNVGKSSLINVLVNRRRLVKTSSTPGRTQLLNFFDINGEFIFVDLPGYGYAKAPAAVRKSWGPMIETYLKTRPCLKGVVAILDIRREPREDDLNLLGWLDHFGISRIVALAKSDKLSKSGQKKRLDQIAGALETDPSDLIPFSAKTRAGKDRVWEGIRNLLDQGPGKPKEA</sequence>
<keyword evidence="6" id="KW-0460">Magnesium</keyword>
<evidence type="ECO:0000256" key="4">
    <source>
        <dbReference type="ARBA" id="ARBA00022723"/>
    </source>
</evidence>
<keyword evidence="4" id="KW-0479">Metal-binding</keyword>
<feature type="domain" description="EngB-type G" evidence="11">
    <location>
        <begin position="23"/>
        <end position="195"/>
    </location>
</feature>
<evidence type="ECO:0000256" key="9">
    <source>
        <dbReference type="ARBA" id="ARBA00023306"/>
    </source>
</evidence>
<evidence type="ECO:0000256" key="3">
    <source>
        <dbReference type="ARBA" id="ARBA00022618"/>
    </source>
</evidence>
<dbReference type="GO" id="GO:0000917">
    <property type="term" value="P:division septum assembly"/>
    <property type="evidence" value="ECO:0007669"/>
    <property type="project" value="UniProtKB-KW"/>
</dbReference>
<dbReference type="InterPro" id="IPR030393">
    <property type="entry name" value="G_ENGB_dom"/>
</dbReference>
<accession>A0A484HC78</accession>
<comment type="function">
    <text evidence="10">Necessary for normal cell division and for the maintenance of normal septation.</text>
</comment>
<dbReference type="FunFam" id="3.40.50.300:FF:000098">
    <property type="entry name" value="Probable GTP-binding protein EngB"/>
    <property type="match status" value="1"/>
</dbReference>
<evidence type="ECO:0000256" key="6">
    <source>
        <dbReference type="ARBA" id="ARBA00022842"/>
    </source>
</evidence>
<evidence type="ECO:0000256" key="1">
    <source>
        <dbReference type="ARBA" id="ARBA00001946"/>
    </source>
</evidence>
<organism evidence="12">
    <name type="scientific">uncultured Desulfobacteraceae bacterium</name>
    <dbReference type="NCBI Taxonomy" id="218296"/>
    <lineage>
        <taxon>Bacteria</taxon>
        <taxon>Pseudomonadati</taxon>
        <taxon>Thermodesulfobacteriota</taxon>
        <taxon>Desulfobacteria</taxon>
        <taxon>Desulfobacterales</taxon>
        <taxon>Desulfobacteraceae</taxon>
        <taxon>environmental samples</taxon>
    </lineage>
</organism>
<keyword evidence="3 10" id="KW-0132">Cell division</keyword>
<dbReference type="AlphaFoldDB" id="A0A484HC78"/>
<keyword evidence="7 10" id="KW-0342">GTP-binding</keyword>
<protein>
    <recommendedName>
        <fullName evidence="10">Probable GTP-binding protein EngB</fullName>
    </recommendedName>
</protein>
<reference evidence="12" key="1">
    <citation type="submission" date="2019-01" db="EMBL/GenBank/DDBJ databases">
        <authorList>
            <consortium name="Genoscope - CEA"/>
            <person name="William W."/>
        </authorList>
    </citation>
    <scope>NUCLEOTIDE SEQUENCE</scope>
    <source>
        <strain evidence="12">CR-1</strain>
    </source>
</reference>
<dbReference type="HAMAP" id="MF_00321">
    <property type="entry name" value="GTPase_EngB"/>
    <property type="match status" value="1"/>
</dbReference>
<gene>
    <name evidence="10 12" type="primary">engB</name>
    <name evidence="12" type="ORF">EPICR_10357</name>
</gene>
<dbReference type="GO" id="GO:0046872">
    <property type="term" value="F:metal ion binding"/>
    <property type="evidence" value="ECO:0007669"/>
    <property type="project" value="UniProtKB-KW"/>
</dbReference>
<dbReference type="InterPro" id="IPR027417">
    <property type="entry name" value="P-loop_NTPase"/>
</dbReference>
<dbReference type="NCBIfam" id="TIGR03598">
    <property type="entry name" value="GTPase_YsxC"/>
    <property type="match status" value="1"/>
</dbReference>
<dbReference type="CDD" id="cd01876">
    <property type="entry name" value="YihA_EngB"/>
    <property type="match status" value="1"/>
</dbReference>
<keyword evidence="8 10" id="KW-0717">Septation</keyword>